<sequence length="869" mass="101038">MTIRIFVGELSLFGGRFSSHISSHGHKLCKNRHFIKFPRIFKRRNPELVSTAKINLHEHSTGFINFINTLDSLISSNNISVESFIELFERFESSLSDDNEHIVKTLSSYDTVSLLFMLDSLTIYTQTKTSKNIINLLNNLCTVLSTRDLIKTENGEFDISYNMALMDVLNRINNHSREVKSLMASLNKQVRTHSDFLIQKGKFIHFLNLLSYTLDPKSVYAIVYCCLFKLNMFKRDDFVNLPWLLFKFKIFDDNILSNVVSLASSSPYSTFESDSKGFNKFVKDFLLFEMVFNMNYISFSPALAYLDRLKANIVNYNNDELLFLLSSFPSKKHFVLAPKINIEELMDSILVKLEILSGSGEFKGISHLSNWQLMTLVKYVNRFELKHSKFRWKCVRSLLLKQQVENPERDVSHKSGGSSFINEFARDFSRRFLKEVPQGCKLVDLDDVFKHTDVLSGLMLLLNKFYLSCVDEIYLNSFSLSLGRLLSLLEDNDFQESELLKFMNEVSNLNIKTLTEFSSQLFKLANRNELELKEKALRFRLLDLKKSNTLSETLEMIQHFESFESLIEKTDSKAVLTLLNLLDLVNKTKQLSDEAHKEPFDKVFEKISGLVYECVKKEFGLFDCKSVSLLLNLPVECRLLSQIDDLIDLETKNYKIHQLVTIFIYRLKRTNDGKQPFEGVKKVYDVLMSRLEELVNVLETNFGQRVWLKEPTNSNNIRKINPWQNEHGIRVLFRTPTEHFDMFLHEKCPNLDEYFDLNRYTYAEQESSGDKRLINSLHDLKMELIELSGKVRVEEIELSAKVDENRKHNSKELVIKLGAELRKATLAVEMCRPISRDRYLPKKHADQLVKLSLKQISSFKGPENQLVWT</sequence>
<dbReference type="EMBL" id="CP056068">
    <property type="protein sequence ID" value="UVC54601.1"/>
    <property type="molecule type" value="Genomic_DNA"/>
</dbReference>
<reference evidence="1" key="1">
    <citation type="submission" date="2022-07" db="EMBL/GenBank/DDBJ databases">
        <title>Evaluation of T. orientalis genome assembly methods using nanopore sequencing and analysis of variation between genomes.</title>
        <authorList>
            <person name="Yam J."/>
            <person name="Micallef M.L."/>
            <person name="Liu M."/>
            <person name="Djordjevic S.P."/>
            <person name="Bogema D.R."/>
            <person name="Jenkins C."/>
        </authorList>
    </citation>
    <scope>NUCLEOTIDE SEQUENCE</scope>
    <source>
        <strain evidence="1">Fish Creek</strain>
    </source>
</reference>
<evidence type="ECO:0000313" key="1">
    <source>
        <dbReference type="EMBL" id="UVC54601.1"/>
    </source>
</evidence>
<dbReference type="AlphaFoldDB" id="A0A976SL69"/>
<accession>A0A976SL69</accession>
<dbReference type="Proteomes" id="UP000244803">
    <property type="component" value="Chromosome 2"/>
</dbReference>
<evidence type="ECO:0000313" key="2">
    <source>
        <dbReference type="Proteomes" id="UP000244803"/>
    </source>
</evidence>
<organism evidence="1 2">
    <name type="scientific">Theileria orientalis</name>
    <dbReference type="NCBI Taxonomy" id="68886"/>
    <lineage>
        <taxon>Eukaryota</taxon>
        <taxon>Sar</taxon>
        <taxon>Alveolata</taxon>
        <taxon>Apicomplexa</taxon>
        <taxon>Aconoidasida</taxon>
        <taxon>Piroplasmida</taxon>
        <taxon>Theileriidae</taxon>
        <taxon>Theileria</taxon>
    </lineage>
</organism>
<gene>
    <name evidence="1" type="ORF">MACJ_003564</name>
</gene>
<protein>
    <submittedName>
        <fullName evidence="1">Uncharacterized protein</fullName>
    </submittedName>
</protein>
<proteinExistence type="predicted"/>
<name>A0A976SL69_THEOR</name>